<evidence type="ECO:0000313" key="3">
    <source>
        <dbReference type="Proteomes" id="UP000654345"/>
    </source>
</evidence>
<evidence type="ECO:0000313" key="2">
    <source>
        <dbReference type="EMBL" id="GHO54371.1"/>
    </source>
</evidence>
<dbReference type="Proteomes" id="UP000654345">
    <property type="component" value="Unassembled WGS sequence"/>
</dbReference>
<sequence length="246" mass="27722">MPENHAEIAQMRAITISREYGSGGGEVAQRLAHRLGWELVDHEIVVRVAQELNITELEAEEHDERGESLVNYLISSMRVLQPAMFTLEPQPVLTNTRIYHEALTKVVEAAIARGHVIIVGRGSQVLLAGRRDVFHARIVAPFDLRVQYVMRREGLGKGDAEARIQMKDHDRERYLQTQYRRNPDDPTLYDLVINSGILDLDTVTDLITLGVERKAKRLHIPTNELGPKAGLTRYPGQPGDIRPPTS</sequence>
<dbReference type="SUPFAM" id="SSF52540">
    <property type="entry name" value="P-loop containing nucleoside triphosphate hydrolases"/>
    <property type="match status" value="1"/>
</dbReference>
<dbReference type="GO" id="GO:0016301">
    <property type="term" value="F:kinase activity"/>
    <property type="evidence" value="ECO:0007669"/>
    <property type="project" value="UniProtKB-KW"/>
</dbReference>
<proteinExistence type="predicted"/>
<organism evidence="2 3">
    <name type="scientific">Ktedonobacter robiniae</name>
    <dbReference type="NCBI Taxonomy" id="2778365"/>
    <lineage>
        <taxon>Bacteria</taxon>
        <taxon>Bacillati</taxon>
        <taxon>Chloroflexota</taxon>
        <taxon>Ktedonobacteria</taxon>
        <taxon>Ktedonobacterales</taxon>
        <taxon>Ktedonobacteraceae</taxon>
        <taxon>Ktedonobacter</taxon>
    </lineage>
</organism>
<dbReference type="Gene3D" id="3.40.50.300">
    <property type="entry name" value="P-loop containing nucleotide triphosphate hydrolases"/>
    <property type="match status" value="1"/>
</dbReference>
<accession>A0ABQ3UNQ5</accession>
<evidence type="ECO:0000256" key="1">
    <source>
        <dbReference type="SAM" id="MobiDB-lite"/>
    </source>
</evidence>
<keyword evidence="2" id="KW-0808">Transferase</keyword>
<keyword evidence="2" id="KW-0418">Kinase</keyword>
<keyword evidence="3" id="KW-1185">Reference proteome</keyword>
<comment type="caution">
    <text evidence="2">The sequence shown here is derived from an EMBL/GenBank/DDBJ whole genome shotgun (WGS) entry which is preliminary data.</text>
</comment>
<gene>
    <name evidence="2" type="ORF">KSB_28460</name>
</gene>
<dbReference type="InterPro" id="IPR027417">
    <property type="entry name" value="P-loop_NTPase"/>
</dbReference>
<feature type="region of interest" description="Disordered" evidence="1">
    <location>
        <begin position="222"/>
        <end position="246"/>
    </location>
</feature>
<reference evidence="2 3" key="1">
    <citation type="journal article" date="2021" name="Int. J. Syst. Evol. Microbiol.">
        <title>Reticulibacter mediterranei gen. nov., sp. nov., within the new family Reticulibacteraceae fam. nov., and Ktedonospora formicarum gen. nov., sp. nov., Ktedonobacter robiniae sp. nov., Dictyobacter formicarum sp. nov. and Dictyobacter arantiisoli sp. nov., belonging to the class Ktedonobacteria.</title>
        <authorList>
            <person name="Yabe S."/>
            <person name="Zheng Y."/>
            <person name="Wang C.M."/>
            <person name="Sakai Y."/>
            <person name="Abe K."/>
            <person name="Yokota A."/>
            <person name="Donadio S."/>
            <person name="Cavaletti L."/>
            <person name="Monciardini P."/>
        </authorList>
    </citation>
    <scope>NUCLEOTIDE SEQUENCE [LARGE SCALE GENOMIC DNA]</scope>
    <source>
        <strain evidence="2 3">SOSP1-30</strain>
    </source>
</reference>
<name>A0ABQ3UNQ5_9CHLR</name>
<dbReference type="Pfam" id="PF13189">
    <property type="entry name" value="Cytidylate_kin2"/>
    <property type="match status" value="1"/>
</dbReference>
<dbReference type="EMBL" id="BNJG01000001">
    <property type="protein sequence ID" value="GHO54371.1"/>
    <property type="molecule type" value="Genomic_DNA"/>
</dbReference>
<protein>
    <submittedName>
        <fullName evidence="2">Cytidylate kinase</fullName>
    </submittedName>
</protein>
<dbReference type="RefSeq" id="WP_201371096.1">
    <property type="nucleotide sequence ID" value="NZ_BNJG01000001.1"/>
</dbReference>